<keyword evidence="14" id="KW-0520">NAD</keyword>
<keyword evidence="7" id="KW-0500">Molybdenum</keyword>
<keyword evidence="20" id="KW-1185">Reference proteome</keyword>
<accession>A0AAV6NS53</accession>
<evidence type="ECO:0000256" key="8">
    <source>
        <dbReference type="ARBA" id="ARBA00022617"/>
    </source>
</evidence>
<dbReference type="PANTHER" id="PTHR19372:SF7">
    <property type="entry name" value="SULFITE OXIDASE, MITOCHONDRIAL"/>
    <property type="match status" value="1"/>
</dbReference>
<evidence type="ECO:0000256" key="13">
    <source>
        <dbReference type="ARBA" id="ARBA00023004"/>
    </source>
</evidence>
<comment type="function">
    <text evidence="4">Nitrate reductase is a key enzyme involved in the first step of nitrate assimilation in plants, fungi and bacteria.</text>
</comment>
<evidence type="ECO:0000256" key="4">
    <source>
        <dbReference type="ARBA" id="ARBA00003838"/>
    </source>
</evidence>
<dbReference type="Pfam" id="PF00173">
    <property type="entry name" value="Cyt-b5"/>
    <property type="match status" value="1"/>
</dbReference>
<evidence type="ECO:0000256" key="17">
    <source>
        <dbReference type="SAM" id="MobiDB-lite"/>
    </source>
</evidence>
<evidence type="ECO:0000256" key="3">
    <source>
        <dbReference type="ARBA" id="ARBA00001974"/>
    </source>
</evidence>
<dbReference type="EMBL" id="JAGKQH010000004">
    <property type="protein sequence ID" value="KAG6602067.1"/>
    <property type="molecule type" value="Genomic_DNA"/>
</dbReference>
<evidence type="ECO:0000256" key="14">
    <source>
        <dbReference type="ARBA" id="ARBA00023027"/>
    </source>
</evidence>
<keyword evidence="9" id="KW-0285">Flavoprotein</keyword>
<comment type="cofactor">
    <cofactor evidence="3">
        <name>FAD</name>
        <dbReference type="ChEBI" id="CHEBI:57692"/>
    </cofactor>
</comment>
<evidence type="ECO:0000256" key="6">
    <source>
        <dbReference type="ARBA" id="ARBA00011738"/>
    </source>
</evidence>
<comment type="similarity">
    <text evidence="5">Belongs to the nitrate reductase family.</text>
</comment>
<dbReference type="SMART" id="SM01117">
    <property type="entry name" value="Cyt-b5"/>
    <property type="match status" value="1"/>
</dbReference>
<dbReference type="Proteomes" id="UP000685013">
    <property type="component" value="Chromosome 4"/>
</dbReference>
<protein>
    <recommendedName>
        <fullName evidence="18">Cytochrome b5 heme-binding domain-containing protein</fullName>
    </recommendedName>
</protein>
<evidence type="ECO:0000313" key="19">
    <source>
        <dbReference type="EMBL" id="KAG6602067.1"/>
    </source>
</evidence>
<name>A0AAV6NS53_9ROSI</name>
<proteinExistence type="inferred from homology"/>
<evidence type="ECO:0000256" key="9">
    <source>
        <dbReference type="ARBA" id="ARBA00022630"/>
    </source>
</evidence>
<dbReference type="PROSITE" id="PS00559">
    <property type="entry name" value="MOLYBDOPTERIN_EUK"/>
    <property type="match status" value="1"/>
</dbReference>
<evidence type="ECO:0000256" key="1">
    <source>
        <dbReference type="ARBA" id="ARBA00001924"/>
    </source>
</evidence>
<feature type="region of interest" description="Disordered" evidence="17">
    <location>
        <begin position="446"/>
        <end position="483"/>
    </location>
</feature>
<feature type="compositionally biased region" description="Low complexity" evidence="17">
    <location>
        <begin position="461"/>
        <end position="483"/>
    </location>
</feature>
<feature type="domain" description="Cytochrome b5 heme-binding" evidence="18">
    <location>
        <begin position="483"/>
        <end position="558"/>
    </location>
</feature>
<keyword evidence="8" id="KW-0349">Heme</keyword>
<evidence type="ECO:0000256" key="12">
    <source>
        <dbReference type="ARBA" id="ARBA00023002"/>
    </source>
</evidence>
<feature type="non-terminal residue" evidence="19">
    <location>
        <position position="1"/>
    </location>
</feature>
<dbReference type="GO" id="GO:0042128">
    <property type="term" value="P:nitrate assimilation"/>
    <property type="evidence" value="ECO:0007669"/>
    <property type="project" value="UniProtKB-KW"/>
</dbReference>
<dbReference type="GO" id="GO:0008940">
    <property type="term" value="F:nitrate reductase activity"/>
    <property type="evidence" value="ECO:0007669"/>
    <property type="project" value="UniProtKB-ARBA"/>
</dbReference>
<keyword evidence="10" id="KW-0479">Metal-binding</keyword>
<comment type="caution">
    <text evidence="19">The sequence shown here is derived from an EMBL/GenBank/DDBJ whole genome shotgun (WGS) entry which is preliminary data.</text>
</comment>
<evidence type="ECO:0000313" key="20">
    <source>
        <dbReference type="Proteomes" id="UP000685013"/>
    </source>
</evidence>
<dbReference type="PROSITE" id="PS50255">
    <property type="entry name" value="CYTOCHROME_B5_2"/>
    <property type="match status" value="1"/>
</dbReference>
<evidence type="ECO:0000256" key="11">
    <source>
        <dbReference type="ARBA" id="ARBA00022827"/>
    </source>
</evidence>
<dbReference type="PANTHER" id="PTHR19372">
    <property type="entry name" value="SULFITE REDUCTASE"/>
    <property type="match status" value="1"/>
</dbReference>
<feature type="region of interest" description="Disordered" evidence="17">
    <location>
        <begin position="571"/>
        <end position="596"/>
    </location>
</feature>
<dbReference type="InterPro" id="IPR005066">
    <property type="entry name" value="MoCF_OxRdtse_dimer"/>
</dbReference>
<evidence type="ECO:0000256" key="7">
    <source>
        <dbReference type="ARBA" id="ARBA00022505"/>
    </source>
</evidence>
<dbReference type="FunFam" id="2.60.40.650:FF:000001">
    <property type="entry name" value="Nitrate reductase"/>
    <property type="match status" value="1"/>
</dbReference>
<dbReference type="InterPro" id="IPR000572">
    <property type="entry name" value="OxRdtase_Mopterin-bd_dom"/>
</dbReference>
<dbReference type="Pfam" id="PF03404">
    <property type="entry name" value="Mo-co_dimer"/>
    <property type="match status" value="1"/>
</dbReference>
<keyword evidence="13" id="KW-0408">Iron</keyword>
<dbReference type="PROSITE" id="PS00191">
    <property type="entry name" value="CYTOCHROME_B5_1"/>
    <property type="match status" value="1"/>
</dbReference>
<evidence type="ECO:0000259" key="18">
    <source>
        <dbReference type="PROSITE" id="PS50255"/>
    </source>
</evidence>
<dbReference type="GO" id="GO:0006790">
    <property type="term" value="P:sulfur compound metabolic process"/>
    <property type="evidence" value="ECO:0007669"/>
    <property type="project" value="TreeGrafter"/>
</dbReference>
<evidence type="ECO:0000256" key="16">
    <source>
        <dbReference type="ARBA" id="ARBA00023157"/>
    </source>
</evidence>
<keyword evidence="12" id="KW-0560">Oxidoreductase</keyword>
<dbReference type="AlphaFoldDB" id="A0AAV6NS53"/>
<keyword evidence="11" id="KW-0274">FAD</keyword>
<reference evidence="19 20" key="1">
    <citation type="journal article" date="2021" name="Hortic Res">
        <title>The domestication of Cucurbita argyrosperma as revealed by the genome of its wild relative.</title>
        <authorList>
            <person name="Barrera-Redondo J."/>
            <person name="Sanchez-de la Vega G."/>
            <person name="Aguirre-Liguori J.A."/>
            <person name="Castellanos-Morales G."/>
            <person name="Gutierrez-Guerrero Y.T."/>
            <person name="Aguirre-Dugua X."/>
            <person name="Aguirre-Planter E."/>
            <person name="Tenaillon M.I."/>
            <person name="Lira-Saade R."/>
            <person name="Eguiarte L.E."/>
        </authorList>
    </citation>
    <scope>NUCLEOTIDE SEQUENCE [LARGE SCALE GENOMIC DNA]</scope>
    <source>
        <strain evidence="19">JBR-2021</strain>
    </source>
</reference>
<dbReference type="GO" id="GO:0043546">
    <property type="term" value="F:molybdopterin cofactor binding"/>
    <property type="evidence" value="ECO:0007669"/>
    <property type="project" value="InterPro"/>
</dbReference>
<keyword evidence="16" id="KW-1015">Disulfide bond</keyword>
<evidence type="ECO:0000256" key="2">
    <source>
        <dbReference type="ARBA" id="ARBA00001971"/>
    </source>
</evidence>
<dbReference type="InterPro" id="IPR018506">
    <property type="entry name" value="Cyt_B5_heme-BS"/>
</dbReference>
<gene>
    <name evidence="19" type="ORF">SDJN03_07300</name>
</gene>
<comment type="cofactor">
    <cofactor evidence="1">
        <name>Mo-molybdopterin</name>
        <dbReference type="ChEBI" id="CHEBI:71302"/>
    </cofactor>
</comment>
<dbReference type="FunFam" id="3.90.420.10:FF:000003">
    <property type="entry name" value="Nitrate reductase"/>
    <property type="match status" value="1"/>
</dbReference>
<comment type="subunit">
    <text evidence="6">Homodimer.</text>
</comment>
<dbReference type="InterPro" id="IPR022407">
    <property type="entry name" value="OxRdtase_Mopterin_BS"/>
</dbReference>
<dbReference type="FunFam" id="3.10.120.10:FF:000007">
    <property type="entry name" value="Sulfite oxidase, mitochondrial"/>
    <property type="match status" value="1"/>
</dbReference>
<evidence type="ECO:0000256" key="15">
    <source>
        <dbReference type="ARBA" id="ARBA00023063"/>
    </source>
</evidence>
<dbReference type="GO" id="GO:0020037">
    <property type="term" value="F:heme binding"/>
    <property type="evidence" value="ECO:0007669"/>
    <property type="project" value="InterPro"/>
</dbReference>
<keyword evidence="15" id="KW-0534">Nitrate assimilation</keyword>
<dbReference type="GO" id="GO:0030151">
    <property type="term" value="F:molybdenum ion binding"/>
    <property type="evidence" value="ECO:0007669"/>
    <property type="project" value="InterPro"/>
</dbReference>
<comment type="cofactor">
    <cofactor evidence="2">
        <name>heme</name>
        <dbReference type="ChEBI" id="CHEBI:30413"/>
    </cofactor>
</comment>
<evidence type="ECO:0000256" key="5">
    <source>
        <dbReference type="ARBA" id="ARBA00006253"/>
    </source>
</evidence>
<sequence length="622" mass="69133">MAANGSIRSSVKVQWEEEGEDEINDFRDLIQKGIRELEPSILDPRHEGTADDWIERNSSMVRHTGKHPFNSEPPINRLTHYGFIIPVPLHFVRSRGAVPKATWNDWTVEVCGLVKRPTKFTMDQLSNEFGFREFPATIVCAGNRRKEQNTVKQTIGFNWGAAVVATSVWGGVPLRDVLNRCGIFSRKNGAVNVCFEGAEDLPGGGGCKYGTSIKVEFAMDPARDIILAYRQNGEELAADHGFPVRMVMPGFIGGKMVKWLKRIIVTTIESESYYYLMDNKVFPSHVDAELADKEGWWYKSEYVINEYNINSVITTPGHNEILPIMPCRTRSSYILKGYAYSGGGKKVTRVEVTMNDGETWDMCMLDHPAKPNKFGKYWCWCLWSLEVEVSKLLNAKEIAVRAWDETNNTQPEKLIWNLMGLMNNCWFRVRTKMCKPDKGETGIIFEHPTIPGNQSGGWMKSSASAPSTNSASAPSANSSSTTSTTYSLSEVKKHNTRESAWIIVHGHVYDCTQFIKHHPGGVDSILSHAGTDCTEVFDAIHSGKAKKMLESYRIGDVRGECESDGGGCLAEGEDGHVDGQEGEIESSRPYSGGGGGGYFGPPAMVQLAVQPNLEKMNNDTKN</sequence>
<dbReference type="GO" id="GO:0008482">
    <property type="term" value="F:sulfite oxidase activity"/>
    <property type="evidence" value="ECO:0007669"/>
    <property type="project" value="TreeGrafter"/>
</dbReference>
<organism evidence="19 20">
    <name type="scientific">Cucurbita argyrosperma subsp. sororia</name>
    <dbReference type="NCBI Taxonomy" id="37648"/>
    <lineage>
        <taxon>Eukaryota</taxon>
        <taxon>Viridiplantae</taxon>
        <taxon>Streptophyta</taxon>
        <taxon>Embryophyta</taxon>
        <taxon>Tracheophyta</taxon>
        <taxon>Spermatophyta</taxon>
        <taxon>Magnoliopsida</taxon>
        <taxon>eudicotyledons</taxon>
        <taxon>Gunneridae</taxon>
        <taxon>Pentapetalae</taxon>
        <taxon>rosids</taxon>
        <taxon>fabids</taxon>
        <taxon>Cucurbitales</taxon>
        <taxon>Cucurbitaceae</taxon>
        <taxon>Cucurbiteae</taxon>
        <taxon>Cucurbita</taxon>
    </lineage>
</organism>
<dbReference type="InterPro" id="IPR001199">
    <property type="entry name" value="Cyt_B5-like_heme/steroid-bd"/>
</dbReference>
<dbReference type="Pfam" id="PF00174">
    <property type="entry name" value="Oxidored_molyb"/>
    <property type="match status" value="1"/>
</dbReference>
<evidence type="ECO:0000256" key="10">
    <source>
        <dbReference type="ARBA" id="ARBA00022723"/>
    </source>
</evidence>